<gene>
    <name evidence="2" type="ORF">VSP0166_LOCUS11950</name>
</gene>
<protein>
    <recommendedName>
        <fullName evidence="1">AB hydrolase-1 domain-containing protein</fullName>
    </recommendedName>
</protein>
<dbReference type="PANTHER" id="PTHR43194">
    <property type="entry name" value="HYDROLASE ALPHA/BETA FOLD FAMILY"/>
    <property type="match status" value="1"/>
</dbReference>
<dbReference type="InterPro" id="IPR029058">
    <property type="entry name" value="AB_hydrolase_fold"/>
</dbReference>
<dbReference type="Pfam" id="PF00561">
    <property type="entry name" value="Abhydrolase_1"/>
    <property type="match status" value="1"/>
</dbReference>
<evidence type="ECO:0000259" key="1">
    <source>
        <dbReference type="Pfam" id="PF00561"/>
    </source>
</evidence>
<dbReference type="PANTHER" id="PTHR43194:SF2">
    <property type="entry name" value="PEROXISOMAL MEMBRANE PROTEIN LPX1"/>
    <property type="match status" value="1"/>
</dbReference>
<accession>A0A7S4IFP8</accession>
<dbReference type="EMBL" id="HBKP01016857">
    <property type="protein sequence ID" value="CAE2228060.1"/>
    <property type="molecule type" value="Transcribed_RNA"/>
</dbReference>
<dbReference type="AlphaFoldDB" id="A0A7S4IFP8"/>
<organism evidence="2">
    <name type="scientific">Vannella robusta</name>
    <dbReference type="NCBI Taxonomy" id="1487602"/>
    <lineage>
        <taxon>Eukaryota</taxon>
        <taxon>Amoebozoa</taxon>
        <taxon>Discosea</taxon>
        <taxon>Flabellinia</taxon>
        <taxon>Vannellidae</taxon>
        <taxon>Vannella</taxon>
    </lineage>
</organism>
<dbReference type="InterPro" id="IPR050228">
    <property type="entry name" value="Carboxylesterase_BioH"/>
</dbReference>
<dbReference type="SUPFAM" id="SSF53474">
    <property type="entry name" value="alpha/beta-Hydrolases"/>
    <property type="match status" value="1"/>
</dbReference>
<dbReference type="Gene3D" id="3.40.50.1820">
    <property type="entry name" value="alpha/beta hydrolase"/>
    <property type="match status" value="1"/>
</dbReference>
<proteinExistence type="predicted"/>
<feature type="domain" description="AB hydrolase-1" evidence="1">
    <location>
        <begin position="28"/>
        <end position="152"/>
    </location>
</feature>
<reference evidence="2" key="1">
    <citation type="submission" date="2021-01" db="EMBL/GenBank/DDBJ databases">
        <authorList>
            <person name="Corre E."/>
            <person name="Pelletier E."/>
            <person name="Niang G."/>
            <person name="Scheremetjew M."/>
            <person name="Finn R."/>
            <person name="Kale V."/>
            <person name="Holt S."/>
            <person name="Cochrane G."/>
            <person name="Meng A."/>
            <person name="Brown T."/>
            <person name="Cohen L."/>
        </authorList>
    </citation>
    <scope>NUCLEOTIDE SEQUENCE</scope>
    <source>
        <strain evidence="2">DIVA3 518/3/11/1/6</strain>
    </source>
</reference>
<sequence>MSLSEWQRIRVNGHCLSYRTVGAIHMFPVIFMHGGTQDGNQWKIPVLRLFVKHGYYCIVLNRLGFGKYSDEEEEWAADYYQQHTADFLAFLDALHIKRCAVVSWCDGANISLMAAAQRPTAFAGIVASVPHLKISNSQEEIDYAVASMKEFPEMIKSNTAYWKTLERQYGSEEQAKRIFDRWYKRSSNLEWMLQKDLTACLTKVECPVFVTIAGKDNFFLPATGLAILPLIQNVQHWIAEESGHMIHTSSGPQAAEFFARSLAFLNSLSLTAKL</sequence>
<name>A0A7S4IFP8_9EUKA</name>
<evidence type="ECO:0000313" key="2">
    <source>
        <dbReference type="EMBL" id="CAE2228060.1"/>
    </source>
</evidence>
<dbReference type="InterPro" id="IPR000073">
    <property type="entry name" value="AB_hydrolase_1"/>
</dbReference>